<evidence type="ECO:0000313" key="4">
    <source>
        <dbReference type="Proteomes" id="UP000306918"/>
    </source>
</evidence>
<dbReference type="OrthoDB" id="652858at2"/>
<dbReference type="Proteomes" id="UP000306918">
    <property type="component" value="Unassembled WGS sequence"/>
</dbReference>
<organism evidence="3 4">
    <name type="scientific">Niastella caeni</name>
    <dbReference type="NCBI Taxonomy" id="2569763"/>
    <lineage>
        <taxon>Bacteria</taxon>
        <taxon>Pseudomonadati</taxon>
        <taxon>Bacteroidota</taxon>
        <taxon>Chitinophagia</taxon>
        <taxon>Chitinophagales</taxon>
        <taxon>Chitinophagaceae</taxon>
        <taxon>Niastella</taxon>
    </lineage>
</organism>
<dbReference type="EMBL" id="STFF01000001">
    <property type="protein sequence ID" value="THU40745.1"/>
    <property type="molecule type" value="Genomic_DNA"/>
</dbReference>
<dbReference type="Pfam" id="PF00754">
    <property type="entry name" value="F5_F8_type_C"/>
    <property type="match status" value="1"/>
</dbReference>
<dbReference type="InterPro" id="IPR000421">
    <property type="entry name" value="FA58C"/>
</dbReference>
<feature type="chain" id="PRO_5020579873" evidence="1">
    <location>
        <begin position="29"/>
        <end position="254"/>
    </location>
</feature>
<name>A0A4S8HYX9_9BACT</name>
<reference evidence="3 4" key="1">
    <citation type="submission" date="2019-04" db="EMBL/GenBank/DDBJ databases">
        <title>Niastella caeni sp. nov., isolated from activated sludge.</title>
        <authorList>
            <person name="Sheng M."/>
        </authorList>
    </citation>
    <scope>NUCLEOTIDE SEQUENCE [LARGE SCALE GENOMIC DNA]</scope>
    <source>
        <strain evidence="3 4">HX-2-15</strain>
    </source>
</reference>
<accession>A0A4S8HYX9</accession>
<keyword evidence="4" id="KW-1185">Reference proteome</keyword>
<evidence type="ECO:0000259" key="2">
    <source>
        <dbReference type="Pfam" id="PF00754"/>
    </source>
</evidence>
<feature type="signal peptide" evidence="1">
    <location>
        <begin position="1"/>
        <end position="28"/>
    </location>
</feature>
<comment type="caution">
    <text evidence="3">The sequence shown here is derived from an EMBL/GenBank/DDBJ whole genome shotgun (WGS) entry which is preliminary data.</text>
</comment>
<feature type="domain" description="F5/8 type C" evidence="2">
    <location>
        <begin position="89"/>
        <end position="165"/>
    </location>
</feature>
<gene>
    <name evidence="3" type="ORF">FAM09_01120</name>
</gene>
<evidence type="ECO:0000256" key="1">
    <source>
        <dbReference type="SAM" id="SignalP"/>
    </source>
</evidence>
<proteinExistence type="predicted"/>
<keyword evidence="1" id="KW-0732">Signal</keyword>
<dbReference type="Gene3D" id="2.60.120.260">
    <property type="entry name" value="Galactose-binding domain-like"/>
    <property type="match status" value="1"/>
</dbReference>
<sequence length="254" mass="29048">MKNIYYRSFRTACITALLYITGTNLASAQSTIDHSKAEYIPNNVGKIIPNVSYADPRQKTRYVYETNNNNTRLPEAVALNELYITPSNDGIVLRWRTTWEPDNLKLYEIEYSSDGINFQQVGVVAAGNYLNGKAYEFRHYPVNARDRMFYRIRITDKNGRYHYSQMLSLAATSPTQNYVFPTVVNAGMVSVYLNDSFKMLQIVNSQGQILQAQMLNGRTGRIDIPLNASAEGICFVRVLGQDRQRDIVQKIFIR</sequence>
<protein>
    <submittedName>
        <fullName evidence="3">Discoidin domain-containing protein</fullName>
    </submittedName>
</protein>
<dbReference type="RefSeq" id="WP_136575237.1">
    <property type="nucleotide sequence ID" value="NZ_STFF01000001.1"/>
</dbReference>
<evidence type="ECO:0000313" key="3">
    <source>
        <dbReference type="EMBL" id="THU40745.1"/>
    </source>
</evidence>
<dbReference type="AlphaFoldDB" id="A0A4S8HYX9"/>